<dbReference type="Proteomes" id="UP001396334">
    <property type="component" value="Unassembled WGS sequence"/>
</dbReference>
<comment type="subcellular location">
    <subcellularLocation>
        <location evidence="1">Cytoplasm</location>
        <location evidence="1">Cytoskeleton</location>
    </subcellularLocation>
</comment>
<keyword evidence="7" id="KW-1185">Reference proteome</keyword>
<organism evidence="6 7">
    <name type="scientific">Hibiscus sabdariffa</name>
    <name type="common">roselle</name>
    <dbReference type="NCBI Taxonomy" id="183260"/>
    <lineage>
        <taxon>Eukaryota</taxon>
        <taxon>Viridiplantae</taxon>
        <taxon>Streptophyta</taxon>
        <taxon>Embryophyta</taxon>
        <taxon>Tracheophyta</taxon>
        <taxon>Spermatophyta</taxon>
        <taxon>Magnoliopsida</taxon>
        <taxon>eudicotyledons</taxon>
        <taxon>Gunneridae</taxon>
        <taxon>Pentapetalae</taxon>
        <taxon>rosids</taxon>
        <taxon>malvids</taxon>
        <taxon>Malvales</taxon>
        <taxon>Malvaceae</taxon>
        <taxon>Malvoideae</taxon>
        <taxon>Hibiscus</taxon>
    </lineage>
</organism>
<gene>
    <name evidence="6" type="ORF">V6N11_013548</name>
</gene>
<evidence type="ECO:0008006" key="8">
    <source>
        <dbReference type="Google" id="ProtNLM"/>
    </source>
</evidence>
<keyword evidence="4" id="KW-0206">Cytoskeleton</keyword>
<comment type="caution">
    <text evidence="6">The sequence shown here is derived from an EMBL/GenBank/DDBJ whole genome shotgun (WGS) entry which is preliminary data.</text>
</comment>
<accession>A0ABR2NKB7</accession>
<keyword evidence="4" id="KW-0963">Cytoplasm</keyword>
<evidence type="ECO:0000256" key="3">
    <source>
        <dbReference type="ARBA" id="ARBA00022701"/>
    </source>
</evidence>
<dbReference type="PANTHER" id="PTHR19321">
    <property type="entry name" value="PROTEIN REGULATOR OF CYTOKINESIS 1 PRC1-RELATED"/>
    <property type="match status" value="1"/>
</dbReference>
<feature type="region of interest" description="Disordered" evidence="5">
    <location>
        <begin position="510"/>
        <end position="539"/>
    </location>
</feature>
<name>A0ABR2NKB7_9ROSI</name>
<proteinExistence type="inferred from homology"/>
<reference evidence="6 7" key="1">
    <citation type="journal article" date="2024" name="G3 (Bethesda)">
        <title>Genome assembly of Hibiscus sabdariffa L. provides insights into metabolisms of medicinal natural products.</title>
        <authorList>
            <person name="Kim T."/>
        </authorList>
    </citation>
    <scope>NUCLEOTIDE SEQUENCE [LARGE SCALE GENOMIC DNA]</scope>
    <source>
        <strain evidence="6">TK-2024</strain>
        <tissue evidence="6">Old leaves</tissue>
    </source>
</reference>
<dbReference type="PANTHER" id="PTHR19321:SF4">
    <property type="entry name" value="65-KDA MICROTUBULE-ASSOCIATED PROTEIN 5"/>
    <property type="match status" value="1"/>
</dbReference>
<protein>
    <recommendedName>
        <fullName evidence="8">65-kDa microtubule-associated protein 5</fullName>
    </recommendedName>
</protein>
<dbReference type="Pfam" id="PF03999">
    <property type="entry name" value="MAP65_ASE1"/>
    <property type="match status" value="1"/>
</dbReference>
<evidence type="ECO:0000256" key="1">
    <source>
        <dbReference type="ARBA" id="ARBA00004245"/>
    </source>
</evidence>
<evidence type="ECO:0000256" key="4">
    <source>
        <dbReference type="ARBA" id="ARBA00023212"/>
    </source>
</evidence>
<keyword evidence="3" id="KW-0493">Microtubule</keyword>
<evidence type="ECO:0000313" key="6">
    <source>
        <dbReference type="EMBL" id="KAK8976412.1"/>
    </source>
</evidence>
<dbReference type="Gene3D" id="1.20.58.1520">
    <property type="match status" value="1"/>
</dbReference>
<evidence type="ECO:0000313" key="7">
    <source>
        <dbReference type="Proteomes" id="UP001396334"/>
    </source>
</evidence>
<sequence length="637" mass="72481">MTTLPPSLPPSHSQTTCASLLQELQVIWDEIGESDVERDKMLLELEQECLDIYRRKVEMTRKSKADLHHSLAQFESEIAKLVTALGEHSFSFSRGKGTLKQQISYIRPVLEELRLKKKQRVKEFTETQSQIAQICAEIAGNGQSLFPSDPLVDERDLTVKKLGELKSYLQELQNEKIIRQQKVHSHISMIHELSVVMSFDFLKTVSDIHASLIDAANGQSKSISNDTLAKLTGVVNSLQQEKQKRLQKLQRLGSTLIELWDLIDTPPDERKRFEHVTSLISSSVDEILRQGSLGLDIIEQVEVEVQTLNVLKASKMKELVFKRQTELEEIYRGVHIDVNSDVARQILINLIESVFQHAYADNVDLSNLLSSMDDQIAKAKQEALSRKDILDKVDKWKHASEEEKWLDDYEKDENRYSAGRGVHKNLKRAEKARSLVSKLPSLVESLTAKLKAWELEKGIPFLYDKASLLNMLEEYTLLRQAREDEKRRSREQKRLQEQFAAEQEAIFGSRPKKPLGQTNAMVGTPTGRRVSTPVGKHPVSSLKERREAALFNAPLPSLACAPLRCRCFRTESDDDRDVLAFPVMRFGHGRTCTFDGLLRHRGMKAKGYSHPIRESLLDIADHDVLPCVSSSWGRKSC</sequence>
<evidence type="ECO:0000256" key="5">
    <source>
        <dbReference type="SAM" id="MobiDB-lite"/>
    </source>
</evidence>
<evidence type="ECO:0000256" key="2">
    <source>
        <dbReference type="ARBA" id="ARBA00006187"/>
    </source>
</evidence>
<dbReference type="InterPro" id="IPR007145">
    <property type="entry name" value="MAP65_Ase1_PRC1"/>
</dbReference>
<comment type="similarity">
    <text evidence="2">Belongs to the MAP65/ASE1 family.</text>
</comment>
<dbReference type="EMBL" id="JBBPBN010000133">
    <property type="protein sequence ID" value="KAK8976412.1"/>
    <property type="molecule type" value="Genomic_DNA"/>
</dbReference>